<name>A0A381VEP3_9ZZZZ</name>
<feature type="transmembrane region" description="Helical" evidence="1">
    <location>
        <begin position="6"/>
        <end position="26"/>
    </location>
</feature>
<keyword evidence="1" id="KW-0812">Transmembrane</keyword>
<dbReference type="SUPFAM" id="SSF103481">
    <property type="entry name" value="Multidrug resistance efflux transporter EmrE"/>
    <property type="match status" value="2"/>
</dbReference>
<feature type="transmembrane region" description="Helical" evidence="1">
    <location>
        <begin position="67"/>
        <end position="84"/>
    </location>
</feature>
<feature type="domain" description="EamA" evidence="2">
    <location>
        <begin position="117"/>
        <end position="243"/>
    </location>
</feature>
<evidence type="ECO:0000313" key="3">
    <source>
        <dbReference type="EMBL" id="SVA38644.1"/>
    </source>
</evidence>
<dbReference type="InterPro" id="IPR037185">
    <property type="entry name" value="EmrE-like"/>
</dbReference>
<feature type="transmembrane region" description="Helical" evidence="1">
    <location>
        <begin position="229"/>
        <end position="248"/>
    </location>
</feature>
<sequence>MVKVIPWPPLVLAGIRSGIAALVIFLYDKPTHLRFGKFTVGGAISYAIMVIFFVLANKMTTSGNAILIQYTAPVYVAIFSFSFLGEKSNTVDWITIFIMLFGLGLFFFDELSFTEFWGNIAALIAGFGFAATILFMRKQKMGRPIDSVLLGNLITFFVCIPFITSDVTFELKPWIGISYLGIVQLGLSYVFFSKAIRYVSALDAIIYPVIEPIFNPILAFFFLGEIMSGNAQIGGVLVIIGVISRGLLQVATTTKDINYE</sequence>
<feature type="transmembrane region" description="Helical" evidence="1">
    <location>
        <begin position="148"/>
        <end position="168"/>
    </location>
</feature>
<proteinExistence type="predicted"/>
<feature type="transmembrane region" description="Helical" evidence="1">
    <location>
        <begin position="120"/>
        <end position="136"/>
    </location>
</feature>
<dbReference type="Pfam" id="PF00892">
    <property type="entry name" value="EamA"/>
    <property type="match status" value="2"/>
</dbReference>
<gene>
    <name evidence="3" type="ORF">METZ01_LOCUS91498</name>
</gene>
<dbReference type="PANTHER" id="PTHR22911">
    <property type="entry name" value="ACYL-MALONYL CONDENSING ENZYME-RELATED"/>
    <property type="match status" value="1"/>
</dbReference>
<dbReference type="EMBL" id="UINC01008592">
    <property type="protein sequence ID" value="SVA38644.1"/>
    <property type="molecule type" value="Genomic_DNA"/>
</dbReference>
<organism evidence="3">
    <name type="scientific">marine metagenome</name>
    <dbReference type="NCBI Taxonomy" id="408172"/>
    <lineage>
        <taxon>unclassified sequences</taxon>
        <taxon>metagenomes</taxon>
        <taxon>ecological metagenomes</taxon>
    </lineage>
</organism>
<feature type="transmembrane region" description="Helical" evidence="1">
    <location>
        <begin position="91"/>
        <end position="108"/>
    </location>
</feature>
<reference evidence="3" key="1">
    <citation type="submission" date="2018-05" db="EMBL/GenBank/DDBJ databases">
        <authorList>
            <person name="Lanie J.A."/>
            <person name="Ng W.-L."/>
            <person name="Kazmierczak K.M."/>
            <person name="Andrzejewski T.M."/>
            <person name="Davidsen T.M."/>
            <person name="Wayne K.J."/>
            <person name="Tettelin H."/>
            <person name="Glass J.I."/>
            <person name="Rusch D."/>
            <person name="Podicherti R."/>
            <person name="Tsui H.-C.T."/>
            <person name="Winkler M.E."/>
        </authorList>
    </citation>
    <scope>NUCLEOTIDE SEQUENCE</scope>
</reference>
<feature type="domain" description="EamA" evidence="2">
    <location>
        <begin position="7"/>
        <end position="107"/>
    </location>
</feature>
<dbReference type="AlphaFoldDB" id="A0A381VEP3"/>
<feature type="transmembrane region" description="Helical" evidence="1">
    <location>
        <begin position="174"/>
        <end position="192"/>
    </location>
</feature>
<dbReference type="GO" id="GO:0016020">
    <property type="term" value="C:membrane"/>
    <property type="evidence" value="ECO:0007669"/>
    <property type="project" value="InterPro"/>
</dbReference>
<feature type="transmembrane region" description="Helical" evidence="1">
    <location>
        <begin position="38"/>
        <end position="55"/>
    </location>
</feature>
<keyword evidence="1" id="KW-0472">Membrane</keyword>
<dbReference type="InterPro" id="IPR000620">
    <property type="entry name" value="EamA_dom"/>
</dbReference>
<evidence type="ECO:0000256" key="1">
    <source>
        <dbReference type="SAM" id="Phobius"/>
    </source>
</evidence>
<protein>
    <recommendedName>
        <fullName evidence="2">EamA domain-containing protein</fullName>
    </recommendedName>
</protein>
<feature type="transmembrane region" description="Helical" evidence="1">
    <location>
        <begin position="204"/>
        <end position="223"/>
    </location>
</feature>
<evidence type="ECO:0000259" key="2">
    <source>
        <dbReference type="Pfam" id="PF00892"/>
    </source>
</evidence>
<accession>A0A381VEP3</accession>
<keyword evidence="1" id="KW-1133">Transmembrane helix</keyword>